<dbReference type="AlphaFoldDB" id="A0A9D4LVT2"/>
<organism evidence="1 2">
    <name type="scientific">Dreissena polymorpha</name>
    <name type="common">Zebra mussel</name>
    <name type="synonym">Mytilus polymorpha</name>
    <dbReference type="NCBI Taxonomy" id="45954"/>
    <lineage>
        <taxon>Eukaryota</taxon>
        <taxon>Metazoa</taxon>
        <taxon>Spiralia</taxon>
        <taxon>Lophotrochozoa</taxon>
        <taxon>Mollusca</taxon>
        <taxon>Bivalvia</taxon>
        <taxon>Autobranchia</taxon>
        <taxon>Heteroconchia</taxon>
        <taxon>Euheterodonta</taxon>
        <taxon>Imparidentia</taxon>
        <taxon>Neoheterodontei</taxon>
        <taxon>Myida</taxon>
        <taxon>Dreissenoidea</taxon>
        <taxon>Dreissenidae</taxon>
        <taxon>Dreissena</taxon>
    </lineage>
</organism>
<sequence length="51" mass="5949">MRSTSSANIKLEMGLPPLEIEVWWPWSLLHFLLKEKVEQDGREQTSLTDAH</sequence>
<evidence type="ECO:0000313" key="2">
    <source>
        <dbReference type="Proteomes" id="UP000828390"/>
    </source>
</evidence>
<dbReference type="EMBL" id="JAIWYP010000002">
    <property type="protein sequence ID" value="KAH3866017.1"/>
    <property type="molecule type" value="Genomic_DNA"/>
</dbReference>
<dbReference type="Proteomes" id="UP000828390">
    <property type="component" value="Unassembled WGS sequence"/>
</dbReference>
<accession>A0A9D4LVT2</accession>
<reference evidence="1" key="1">
    <citation type="journal article" date="2019" name="bioRxiv">
        <title>The Genome of the Zebra Mussel, Dreissena polymorpha: A Resource for Invasive Species Research.</title>
        <authorList>
            <person name="McCartney M.A."/>
            <person name="Auch B."/>
            <person name="Kono T."/>
            <person name="Mallez S."/>
            <person name="Zhang Y."/>
            <person name="Obille A."/>
            <person name="Becker A."/>
            <person name="Abrahante J.E."/>
            <person name="Garbe J."/>
            <person name="Badalamenti J.P."/>
            <person name="Herman A."/>
            <person name="Mangelson H."/>
            <person name="Liachko I."/>
            <person name="Sullivan S."/>
            <person name="Sone E.D."/>
            <person name="Koren S."/>
            <person name="Silverstein K.A.T."/>
            <person name="Beckman K.B."/>
            <person name="Gohl D.M."/>
        </authorList>
    </citation>
    <scope>NUCLEOTIDE SEQUENCE</scope>
    <source>
        <strain evidence="1">Duluth1</strain>
        <tissue evidence="1">Whole animal</tissue>
    </source>
</reference>
<proteinExistence type="predicted"/>
<name>A0A9D4LVT2_DREPO</name>
<gene>
    <name evidence="1" type="ORF">DPMN_029068</name>
</gene>
<protein>
    <submittedName>
        <fullName evidence="1">Uncharacterized protein</fullName>
    </submittedName>
</protein>
<reference evidence="1" key="2">
    <citation type="submission" date="2020-11" db="EMBL/GenBank/DDBJ databases">
        <authorList>
            <person name="McCartney M.A."/>
            <person name="Auch B."/>
            <person name="Kono T."/>
            <person name="Mallez S."/>
            <person name="Becker A."/>
            <person name="Gohl D.M."/>
            <person name="Silverstein K.A.T."/>
            <person name="Koren S."/>
            <person name="Bechman K.B."/>
            <person name="Herman A."/>
            <person name="Abrahante J.E."/>
            <person name="Garbe J."/>
        </authorList>
    </citation>
    <scope>NUCLEOTIDE SEQUENCE</scope>
    <source>
        <strain evidence="1">Duluth1</strain>
        <tissue evidence="1">Whole animal</tissue>
    </source>
</reference>
<keyword evidence="2" id="KW-1185">Reference proteome</keyword>
<evidence type="ECO:0000313" key="1">
    <source>
        <dbReference type="EMBL" id="KAH3866017.1"/>
    </source>
</evidence>
<comment type="caution">
    <text evidence="1">The sequence shown here is derived from an EMBL/GenBank/DDBJ whole genome shotgun (WGS) entry which is preliminary data.</text>
</comment>